<dbReference type="EMBL" id="JACCQK010000059">
    <property type="protein sequence ID" value="MBG0778596.1"/>
    <property type="molecule type" value="Genomic_DNA"/>
</dbReference>
<evidence type="ECO:0000313" key="1">
    <source>
        <dbReference type="EMBL" id="MBG0778596.1"/>
    </source>
</evidence>
<gene>
    <name evidence="1" type="ORF">H0S81_01520</name>
</gene>
<proteinExistence type="predicted"/>
<dbReference type="AlphaFoldDB" id="A0A931CWA8"/>
<sequence>MPNGESKNWIRFVMALERFYILYGQWPSVINLNPFFIDELQKKLTAEDFQTLQSKIKLNPDEMKPFFCFDEKGNKYDYERGDIYPENNISARAIDWLQISKPDYYE</sequence>
<evidence type="ECO:0000313" key="2">
    <source>
        <dbReference type="Proteomes" id="UP000706172"/>
    </source>
</evidence>
<name>A0A931CWA8_9BACT</name>
<organism evidence="1 2">
    <name type="scientific">Desulfotignum balticum</name>
    <dbReference type="NCBI Taxonomy" id="115781"/>
    <lineage>
        <taxon>Bacteria</taxon>
        <taxon>Pseudomonadati</taxon>
        <taxon>Thermodesulfobacteriota</taxon>
        <taxon>Desulfobacteria</taxon>
        <taxon>Desulfobacterales</taxon>
        <taxon>Desulfobacteraceae</taxon>
        <taxon>Desulfotignum</taxon>
    </lineage>
</organism>
<protein>
    <submittedName>
        <fullName evidence="1">Uncharacterized protein</fullName>
    </submittedName>
</protein>
<accession>A0A931CWA8</accession>
<dbReference type="Proteomes" id="UP000706172">
    <property type="component" value="Unassembled WGS sequence"/>
</dbReference>
<reference evidence="1" key="1">
    <citation type="submission" date="2020-07" db="EMBL/GenBank/DDBJ databases">
        <title>Severe corrosion of carbon steel in oil field produced water can be linked to methanogenic archaea containing a special type of NiFe hydrogenase.</title>
        <authorList>
            <person name="Lahme S."/>
            <person name="Mand J."/>
            <person name="Longwell J."/>
            <person name="Smith R."/>
            <person name="Enning D."/>
        </authorList>
    </citation>
    <scope>NUCLEOTIDE SEQUENCE</scope>
    <source>
        <strain evidence="1">MIC098Bin6</strain>
    </source>
</reference>
<comment type="caution">
    <text evidence="1">The sequence shown here is derived from an EMBL/GenBank/DDBJ whole genome shotgun (WGS) entry which is preliminary data.</text>
</comment>